<dbReference type="InterPro" id="IPR025657">
    <property type="entry name" value="RadC_JAB"/>
</dbReference>
<evidence type="ECO:0000313" key="7">
    <source>
        <dbReference type="EMBL" id="QPQ55014.1"/>
    </source>
</evidence>
<dbReference type="PANTHER" id="PTHR30471:SF3">
    <property type="entry name" value="UPF0758 PROTEIN YEES-RELATED"/>
    <property type="match status" value="1"/>
</dbReference>
<dbReference type="PANTHER" id="PTHR30471">
    <property type="entry name" value="DNA REPAIR PROTEIN RADC"/>
    <property type="match status" value="1"/>
</dbReference>
<organism evidence="7 8">
    <name type="scientific">Allosphingosinicella flava</name>
    <dbReference type="NCBI Taxonomy" id="2771430"/>
    <lineage>
        <taxon>Bacteria</taxon>
        <taxon>Pseudomonadati</taxon>
        <taxon>Pseudomonadota</taxon>
        <taxon>Alphaproteobacteria</taxon>
        <taxon>Sphingomonadales</taxon>
        <taxon>Sphingomonadaceae</taxon>
        <taxon>Allosphingosinicella</taxon>
    </lineage>
</organism>
<keyword evidence="1" id="KW-0645">Protease</keyword>
<dbReference type="PROSITE" id="PS01302">
    <property type="entry name" value="UPF0758"/>
    <property type="match status" value="1"/>
</dbReference>
<protein>
    <submittedName>
        <fullName evidence="7">JAB domain-containing protein</fullName>
    </submittedName>
</protein>
<evidence type="ECO:0000256" key="4">
    <source>
        <dbReference type="ARBA" id="ARBA00022833"/>
    </source>
</evidence>
<reference evidence="7 8" key="1">
    <citation type="submission" date="2020-11" db="EMBL/GenBank/DDBJ databases">
        <title>Genome seq and assembly of Sphingosinicella sp.</title>
        <authorList>
            <person name="Chhetri G."/>
        </authorList>
    </citation>
    <scope>NUCLEOTIDE SEQUENCE [LARGE SCALE GENOMIC DNA]</scope>
    <source>
        <strain evidence="7 8">UDD2</strain>
    </source>
</reference>
<dbReference type="InterPro" id="IPR020891">
    <property type="entry name" value="UPF0758_CS"/>
</dbReference>
<keyword evidence="5" id="KW-0482">Metalloprotease</keyword>
<dbReference type="SUPFAM" id="SSF102712">
    <property type="entry name" value="JAB1/MPN domain"/>
    <property type="match status" value="1"/>
</dbReference>
<name>A0A7T2LM09_9SPHN</name>
<evidence type="ECO:0000256" key="5">
    <source>
        <dbReference type="ARBA" id="ARBA00023049"/>
    </source>
</evidence>
<dbReference type="KEGG" id="sflv:IC614_12030"/>
<evidence type="ECO:0000259" key="6">
    <source>
        <dbReference type="PROSITE" id="PS50249"/>
    </source>
</evidence>
<dbReference type="Proteomes" id="UP000594873">
    <property type="component" value="Chromosome"/>
</dbReference>
<dbReference type="GO" id="GO:0046872">
    <property type="term" value="F:metal ion binding"/>
    <property type="evidence" value="ECO:0007669"/>
    <property type="project" value="UniProtKB-KW"/>
</dbReference>
<dbReference type="Gene3D" id="3.40.140.10">
    <property type="entry name" value="Cytidine Deaminase, domain 2"/>
    <property type="match status" value="1"/>
</dbReference>
<keyword evidence="2" id="KW-0479">Metal-binding</keyword>
<keyword evidence="8" id="KW-1185">Reference proteome</keyword>
<dbReference type="CDD" id="cd08071">
    <property type="entry name" value="MPN_DUF2466"/>
    <property type="match status" value="1"/>
</dbReference>
<dbReference type="GO" id="GO:0006508">
    <property type="term" value="P:proteolysis"/>
    <property type="evidence" value="ECO:0007669"/>
    <property type="project" value="UniProtKB-KW"/>
</dbReference>
<evidence type="ECO:0000313" key="8">
    <source>
        <dbReference type="Proteomes" id="UP000594873"/>
    </source>
</evidence>
<sequence>MDLFGVETWQEDAMVDVADADLKILTARDAADLFAPILANCASEKLIVAHLDGEGRVLGFSETAGMEDRVDLPIRDIVRDALSVEAHAIILAHNHPSGDPRPSARDKDSTRRLAEVASAIGVALRDHLIFADGGCRSLRAMGLI</sequence>
<dbReference type="InterPro" id="IPR001405">
    <property type="entry name" value="UPF0758"/>
</dbReference>
<feature type="domain" description="MPN" evidence="6">
    <location>
        <begin position="23"/>
        <end position="144"/>
    </location>
</feature>
<dbReference type="GO" id="GO:0008237">
    <property type="term" value="F:metallopeptidase activity"/>
    <property type="evidence" value="ECO:0007669"/>
    <property type="project" value="UniProtKB-KW"/>
</dbReference>
<accession>A0A7T2LM09</accession>
<gene>
    <name evidence="7" type="ORF">IC614_12030</name>
</gene>
<dbReference type="PROSITE" id="PS50249">
    <property type="entry name" value="MPN"/>
    <property type="match status" value="1"/>
</dbReference>
<keyword evidence="3" id="KW-0378">Hydrolase</keyword>
<evidence type="ECO:0000256" key="3">
    <source>
        <dbReference type="ARBA" id="ARBA00022801"/>
    </source>
</evidence>
<evidence type="ECO:0000256" key="2">
    <source>
        <dbReference type="ARBA" id="ARBA00022723"/>
    </source>
</evidence>
<dbReference type="AlphaFoldDB" id="A0A7T2LM09"/>
<evidence type="ECO:0000256" key="1">
    <source>
        <dbReference type="ARBA" id="ARBA00022670"/>
    </source>
</evidence>
<dbReference type="RefSeq" id="WP_200971690.1">
    <property type="nucleotide sequence ID" value="NZ_CP065592.1"/>
</dbReference>
<proteinExistence type="predicted"/>
<keyword evidence="4" id="KW-0862">Zinc</keyword>
<dbReference type="InterPro" id="IPR037518">
    <property type="entry name" value="MPN"/>
</dbReference>
<dbReference type="Pfam" id="PF04002">
    <property type="entry name" value="RadC"/>
    <property type="match status" value="1"/>
</dbReference>
<dbReference type="EMBL" id="CP065592">
    <property type="protein sequence ID" value="QPQ55014.1"/>
    <property type="molecule type" value="Genomic_DNA"/>
</dbReference>